<name>S0FHG0_RUMCE</name>
<evidence type="ECO:0000256" key="1">
    <source>
        <dbReference type="SAM" id="MobiDB-lite"/>
    </source>
</evidence>
<evidence type="ECO:0000313" key="3">
    <source>
        <dbReference type="EMBL" id="EMS70837.1"/>
    </source>
</evidence>
<keyword evidence="3" id="KW-0813">Transport</keyword>
<feature type="region of interest" description="Disordered" evidence="1">
    <location>
        <begin position="31"/>
        <end position="50"/>
    </location>
</feature>
<organism evidence="3 4">
    <name type="scientific">Ruminiclostridium cellobioparum subsp. termitidis CT1112</name>
    <dbReference type="NCBI Taxonomy" id="1195236"/>
    <lineage>
        <taxon>Bacteria</taxon>
        <taxon>Bacillati</taxon>
        <taxon>Bacillota</taxon>
        <taxon>Clostridia</taxon>
        <taxon>Eubacteriales</taxon>
        <taxon>Oscillospiraceae</taxon>
        <taxon>Ruminiclostridium</taxon>
    </lineage>
</organism>
<keyword evidence="4" id="KW-1185">Reference proteome</keyword>
<accession>S0FHG0</accession>
<proteinExistence type="predicted"/>
<keyword evidence="3" id="KW-0762">Sugar transport</keyword>
<dbReference type="AlphaFoldDB" id="S0FHG0"/>
<dbReference type="Pfam" id="PF01547">
    <property type="entry name" value="SBP_bac_1"/>
    <property type="match status" value="1"/>
</dbReference>
<feature type="signal peptide" evidence="2">
    <location>
        <begin position="1"/>
        <end position="27"/>
    </location>
</feature>
<feature type="chain" id="PRO_5004486834" evidence="2">
    <location>
        <begin position="28"/>
        <end position="455"/>
    </location>
</feature>
<dbReference type="InterPro" id="IPR050490">
    <property type="entry name" value="Bact_solute-bd_prot1"/>
</dbReference>
<dbReference type="Proteomes" id="UP000014155">
    <property type="component" value="Unassembled WGS sequence"/>
</dbReference>
<evidence type="ECO:0000256" key="2">
    <source>
        <dbReference type="SAM" id="SignalP"/>
    </source>
</evidence>
<feature type="compositionally biased region" description="Low complexity" evidence="1">
    <location>
        <begin position="33"/>
        <end position="50"/>
    </location>
</feature>
<dbReference type="PANTHER" id="PTHR43649">
    <property type="entry name" value="ARABINOSE-BINDING PROTEIN-RELATED"/>
    <property type="match status" value="1"/>
</dbReference>
<dbReference type="eggNOG" id="COG1653">
    <property type="taxonomic scope" value="Bacteria"/>
</dbReference>
<dbReference type="PROSITE" id="PS51257">
    <property type="entry name" value="PROKAR_LIPOPROTEIN"/>
    <property type="match status" value="1"/>
</dbReference>
<gene>
    <name evidence="3" type="ORF">CTER_3400</name>
</gene>
<reference evidence="3 4" key="1">
    <citation type="journal article" date="2013" name="Genome Announc.">
        <title>Draft Genome Sequence of the Cellulolytic, Mesophilic, Anaerobic Bacterium Clostridium termitidis Strain CT1112 (DSM 5398).</title>
        <authorList>
            <person name="Lal S."/>
            <person name="Ramachandran U."/>
            <person name="Zhang X."/>
            <person name="Munir R."/>
            <person name="Sparling R."/>
            <person name="Levin D.B."/>
        </authorList>
    </citation>
    <scope>NUCLEOTIDE SEQUENCE [LARGE SCALE GENOMIC DNA]</scope>
    <source>
        <strain evidence="3 4">CT1112</strain>
    </source>
</reference>
<dbReference type="EMBL" id="AORV01000046">
    <property type="protein sequence ID" value="EMS70837.1"/>
    <property type="molecule type" value="Genomic_DNA"/>
</dbReference>
<dbReference type="RefSeq" id="WP_004627680.1">
    <property type="nucleotide sequence ID" value="NZ_AORV01000046.1"/>
</dbReference>
<keyword evidence="2" id="KW-0732">Signal</keyword>
<dbReference type="SUPFAM" id="SSF53850">
    <property type="entry name" value="Periplasmic binding protein-like II"/>
    <property type="match status" value="1"/>
</dbReference>
<dbReference type="InterPro" id="IPR006059">
    <property type="entry name" value="SBP"/>
</dbReference>
<dbReference type="Gene3D" id="3.40.190.10">
    <property type="entry name" value="Periplasmic binding protein-like II"/>
    <property type="match status" value="2"/>
</dbReference>
<dbReference type="STRING" id="1195236.CTER_3400"/>
<comment type="caution">
    <text evidence="3">The sequence shown here is derived from an EMBL/GenBank/DDBJ whole genome shotgun (WGS) entry which is preliminary data.</text>
</comment>
<sequence length="455" mass="49193">MKKALKCLSLLMAALMVFSLAACGASAGGETNSSDSAASGAQQSTASSAGSQAPVTLTFTHMFPAGDTEGNAIAFRKSLDKFKSENPNITINEEPLSHDNYETKVRTLAAGNELPDIFIVKGSMTSMFIENKLINPVDDVINRDPEWKEAFLQGAFDDFVVDGKSYGIPFQMLNTHLIYYNKKLFSDAGITAFPSNWSEFTDAINKLKAKGIIPISLGNKGNWVAESCILSTLGDRYTGTDWFKSIKEKKGAKFTDPEFISALKALQDLAKMDAFNTDLNSIDNMQQKTAYYNGKAAMFMEGNWAISNVINDAPKDILDNTELALLPAVDGGKGDAMANSAGAAWAYNVNSELKGDKLAAAYKILKAVTDADYATVSVESNAFPASNPKNIDKSKLAPLSIKYLDLAAKIKPVPIYDAQLSADLIQVMNTGLQELLIDGISPEDLAKKIQAEYEK</sequence>
<dbReference type="PANTHER" id="PTHR43649:SF12">
    <property type="entry name" value="DIACETYLCHITOBIOSE BINDING PROTEIN DASA"/>
    <property type="match status" value="1"/>
</dbReference>
<protein>
    <submittedName>
        <fullName evidence="3">ABC-type sugar transport system, periplasmic component</fullName>
    </submittedName>
</protein>
<evidence type="ECO:0000313" key="4">
    <source>
        <dbReference type="Proteomes" id="UP000014155"/>
    </source>
</evidence>
<dbReference type="PATRIC" id="fig|1195236.3.peg.3623"/>